<dbReference type="AlphaFoldDB" id="A0A5F8AC50"/>
<evidence type="ECO:0000313" key="2">
    <source>
        <dbReference type="Proteomes" id="UP000006718"/>
    </source>
</evidence>
<dbReference type="Ensembl" id="ENSMMUT00000097314.1">
    <property type="protein sequence ID" value="ENSMMUP00000074546.1"/>
    <property type="gene ID" value="ENSMMUG00000053162.1"/>
</dbReference>
<dbReference type="InParanoid" id="A0A5F8AC50"/>
<reference evidence="1" key="2">
    <citation type="submission" date="2019-01" db="EMBL/GenBank/DDBJ databases">
        <authorList>
            <person name="Graves T."/>
            <person name="Eichler E.E."/>
            <person name="Wilson R.K."/>
        </authorList>
    </citation>
    <scope>NUCLEOTIDE SEQUENCE [LARGE SCALE GENOMIC DNA]</scope>
    <source>
        <strain evidence="1">17573</strain>
    </source>
</reference>
<sequence length="124" mass="14060">MKSISLVFLFSLKNISRLYLLPSISLPPSSSKPPYFLPGLLQLLSTINSCYPVFICSQTRISFLFFVVFFETESRSVAQAGVQWPDLTSLQALPPGFTPFSCLSLPNSWDYRRPPPRPANFLYF</sequence>
<reference evidence="1" key="4">
    <citation type="submission" date="2025-09" db="UniProtKB">
        <authorList>
            <consortium name="Ensembl"/>
        </authorList>
    </citation>
    <scope>IDENTIFICATION</scope>
    <source>
        <strain evidence="1">17573</strain>
    </source>
</reference>
<dbReference type="PANTHER" id="PTHR46254:SF7">
    <property type="entry name" value="PI4-KINASE N-TERMINAL DOMAIN-CONTAINING PROTEIN"/>
    <property type="match status" value="1"/>
</dbReference>
<name>A0A5F8AC50_MACMU</name>
<dbReference type="STRING" id="9544.ENSMMUP00000074546"/>
<keyword evidence="2" id="KW-1185">Reference proteome</keyword>
<reference evidence="2" key="1">
    <citation type="journal article" date="2007" name="Science">
        <title>Evolutionary and biomedical insights from the rhesus macaque genome.</title>
        <authorList>
            <person name="Gibbs R.A."/>
            <person name="Rogers J."/>
            <person name="Katze M.G."/>
            <person name="Bumgarner R."/>
            <person name="Weinstock G.M."/>
            <person name="Mardis E.R."/>
            <person name="Remington K.A."/>
            <person name="Strausberg R.L."/>
            <person name="Venter J.C."/>
            <person name="Wilson R.K."/>
            <person name="Batzer M.A."/>
            <person name="Bustamante C.D."/>
            <person name="Eichler E.E."/>
            <person name="Hahn M.W."/>
            <person name="Hardison R.C."/>
            <person name="Makova K.D."/>
            <person name="Miller W."/>
            <person name="Milosavljevic A."/>
            <person name="Palermo R.E."/>
            <person name="Siepel A."/>
            <person name="Sikela J.M."/>
            <person name="Attaway T."/>
            <person name="Bell S."/>
            <person name="Bernard K.E."/>
            <person name="Buhay C.J."/>
            <person name="Chandrabose M.N."/>
            <person name="Dao M."/>
            <person name="Davis C."/>
            <person name="Delehaunty K.D."/>
            <person name="Ding Y."/>
            <person name="Dinh H.H."/>
            <person name="Dugan-Rocha S."/>
            <person name="Fulton L.A."/>
            <person name="Gabisi R.A."/>
            <person name="Garner T.T."/>
            <person name="Godfrey J."/>
            <person name="Hawes A.C."/>
            <person name="Hernandez J."/>
            <person name="Hines S."/>
            <person name="Holder M."/>
            <person name="Hume J."/>
            <person name="Jhangiani S.N."/>
            <person name="Joshi V."/>
            <person name="Khan Z.M."/>
            <person name="Kirkness E.F."/>
            <person name="Cree A."/>
            <person name="Fowler R.G."/>
            <person name="Lee S."/>
            <person name="Lewis L.R."/>
            <person name="Li Z."/>
            <person name="Liu Y.-S."/>
            <person name="Moore S.M."/>
            <person name="Muzny D."/>
            <person name="Nazareth L.V."/>
            <person name="Ngo D.N."/>
            <person name="Okwuonu G.O."/>
            <person name="Pai G."/>
            <person name="Parker D."/>
            <person name="Paul H.A."/>
            <person name="Pfannkoch C."/>
            <person name="Pohl C.S."/>
            <person name="Rogers Y.-H.C."/>
            <person name="Ruiz S.J."/>
            <person name="Sabo A."/>
            <person name="Santibanez J."/>
            <person name="Schneider B.W."/>
            <person name="Smith S.M."/>
            <person name="Sodergren E."/>
            <person name="Svatek A.F."/>
            <person name="Utterback T.R."/>
            <person name="Vattathil S."/>
            <person name="Warren W."/>
            <person name="White C.S."/>
            <person name="Chinwalla A.T."/>
            <person name="Feng Y."/>
            <person name="Halpern A.L."/>
            <person name="Hillier L.W."/>
            <person name="Huang X."/>
            <person name="Minx P."/>
            <person name="Nelson J.O."/>
            <person name="Pepin K.H."/>
            <person name="Qin X."/>
            <person name="Sutton G.G."/>
            <person name="Venter E."/>
            <person name="Walenz B.P."/>
            <person name="Wallis J.W."/>
            <person name="Worley K.C."/>
            <person name="Yang S.-P."/>
            <person name="Jones S.M."/>
            <person name="Marra M.A."/>
            <person name="Rocchi M."/>
            <person name="Schein J.E."/>
            <person name="Baertsch R."/>
            <person name="Clarke L."/>
            <person name="Csuros M."/>
            <person name="Glasscock J."/>
            <person name="Harris R.A."/>
            <person name="Havlak P."/>
            <person name="Jackson A.R."/>
            <person name="Jiang H."/>
            <person name="Liu Y."/>
            <person name="Messina D.N."/>
            <person name="Shen Y."/>
            <person name="Song H.X.-Z."/>
            <person name="Wylie T."/>
            <person name="Zhang L."/>
            <person name="Birney E."/>
            <person name="Han K."/>
            <person name="Konkel M.K."/>
            <person name="Lee J."/>
            <person name="Smit A.F.A."/>
            <person name="Ullmer B."/>
            <person name="Wang H."/>
            <person name="Xing J."/>
            <person name="Burhans R."/>
            <person name="Cheng Z."/>
            <person name="Karro J.E."/>
            <person name="Ma J."/>
            <person name="Raney B."/>
            <person name="She X."/>
            <person name="Cox M.J."/>
            <person name="Demuth J.P."/>
            <person name="Dumas L.J."/>
            <person name="Han S.-G."/>
            <person name="Hopkins J."/>
            <person name="Karimpour-Fard A."/>
            <person name="Kim Y.H."/>
            <person name="Pollack J.R."/>
            <person name="Vinar T."/>
            <person name="Addo-Quaye C."/>
            <person name="Degenhardt J."/>
            <person name="Denby A."/>
            <person name="Hubisz M.J."/>
            <person name="Indap A."/>
            <person name="Kosiol C."/>
            <person name="Lahn B.T."/>
            <person name="Lawson H.A."/>
            <person name="Marklein A."/>
            <person name="Nielsen R."/>
            <person name="Vallender E.J."/>
            <person name="Clark A.G."/>
            <person name="Ferguson B."/>
            <person name="Hernandez R.D."/>
            <person name="Hirani K."/>
            <person name="Kehrer-Sawatzki H."/>
            <person name="Kolb J."/>
            <person name="Patil S."/>
            <person name="Pu L.-L."/>
            <person name="Ren Y."/>
            <person name="Smith D.G."/>
            <person name="Wheeler D.A."/>
            <person name="Schenck I."/>
            <person name="Ball E.V."/>
            <person name="Chen R."/>
            <person name="Cooper D.N."/>
            <person name="Giardine B."/>
            <person name="Hsu F."/>
            <person name="Kent W.J."/>
            <person name="Lesk A."/>
            <person name="Nelson D.L."/>
            <person name="O'brien W.E."/>
            <person name="Pruefer K."/>
            <person name="Stenson P.D."/>
            <person name="Wallace J.C."/>
            <person name="Ke H."/>
            <person name="Liu X.-M."/>
            <person name="Wang P."/>
            <person name="Xiang A.P."/>
            <person name="Yang F."/>
            <person name="Barber G.P."/>
            <person name="Haussler D."/>
            <person name="Karolchik D."/>
            <person name="Kern A.D."/>
            <person name="Kuhn R.M."/>
            <person name="Smith K.E."/>
            <person name="Zwieg A.S."/>
        </authorList>
    </citation>
    <scope>NUCLEOTIDE SEQUENCE [LARGE SCALE GENOMIC DNA]</scope>
    <source>
        <strain evidence="2">17573</strain>
    </source>
</reference>
<organism evidence="1 2">
    <name type="scientific">Macaca mulatta</name>
    <name type="common">Rhesus macaque</name>
    <dbReference type="NCBI Taxonomy" id="9544"/>
    <lineage>
        <taxon>Eukaryota</taxon>
        <taxon>Metazoa</taxon>
        <taxon>Chordata</taxon>
        <taxon>Craniata</taxon>
        <taxon>Vertebrata</taxon>
        <taxon>Euteleostomi</taxon>
        <taxon>Mammalia</taxon>
        <taxon>Eutheria</taxon>
        <taxon>Euarchontoglires</taxon>
        <taxon>Primates</taxon>
        <taxon>Haplorrhini</taxon>
        <taxon>Catarrhini</taxon>
        <taxon>Cercopithecidae</taxon>
        <taxon>Cercopithecinae</taxon>
        <taxon>Macaca</taxon>
    </lineage>
</organism>
<proteinExistence type="predicted"/>
<dbReference type="Proteomes" id="UP000006718">
    <property type="component" value="Chromosome 1"/>
</dbReference>
<evidence type="ECO:0000313" key="1">
    <source>
        <dbReference type="Ensembl" id="ENSMMUP00000074546.1"/>
    </source>
</evidence>
<dbReference type="GeneTree" id="ENSGT00940000165497"/>
<reference evidence="1" key="3">
    <citation type="submission" date="2025-08" db="UniProtKB">
        <authorList>
            <consortium name="Ensembl"/>
        </authorList>
    </citation>
    <scope>IDENTIFICATION</scope>
    <source>
        <strain evidence="1">17573</strain>
    </source>
</reference>
<protein>
    <submittedName>
        <fullName evidence="1">Uncharacterized protein</fullName>
    </submittedName>
</protein>
<dbReference type="Bgee" id="ENSMMUG00000053162">
    <property type="expression patterns" value="Expressed in colon and 4 other cell types or tissues"/>
</dbReference>
<dbReference type="PANTHER" id="PTHR46254">
    <property type="entry name" value="PROTEIN GVQW1-RELATED"/>
    <property type="match status" value="1"/>
</dbReference>
<accession>A0A5F8AC50</accession>
<dbReference type="VEuPathDB" id="HostDB:ENSMMUG00000053162"/>